<evidence type="ECO:0008006" key="3">
    <source>
        <dbReference type="Google" id="ProtNLM"/>
    </source>
</evidence>
<comment type="caution">
    <text evidence="1">The sequence shown here is derived from an EMBL/GenBank/DDBJ whole genome shotgun (WGS) entry which is preliminary data.</text>
</comment>
<reference evidence="1" key="1">
    <citation type="submission" date="2020-11" db="EMBL/GenBank/DDBJ databases">
        <title>Nocardioides cynanchi sp. nov., isolated from soil of rhizosphere of Cynanchum wilfordii.</title>
        <authorList>
            <person name="Lee J.-S."/>
            <person name="Suh M.K."/>
            <person name="Kim J.-S."/>
        </authorList>
    </citation>
    <scope>NUCLEOTIDE SEQUENCE</scope>
    <source>
        <strain evidence="1">KCTC 19276</strain>
    </source>
</reference>
<evidence type="ECO:0000313" key="1">
    <source>
        <dbReference type="EMBL" id="MBF4768111.1"/>
    </source>
</evidence>
<dbReference type="AlphaFoldDB" id="A0A930VNW2"/>
<dbReference type="Gene3D" id="3.30.70.100">
    <property type="match status" value="1"/>
</dbReference>
<protein>
    <recommendedName>
        <fullName evidence="3">ABM domain-containing protein</fullName>
    </recommendedName>
</protein>
<dbReference type="Proteomes" id="UP000660668">
    <property type="component" value="Unassembled WGS sequence"/>
</dbReference>
<sequence>MSGKSQPIVYVDTSGVREGRLEELKVAMNDLAEFVEASEPRLLAYQVYFSEDGARMTVLHINPDSASLEFHMKVAGPKFAPIGEFINMLAIDVYGHPDAALVEQLRQKAVLLGSGVVRVHELHAGFARLLAG</sequence>
<evidence type="ECO:0000313" key="2">
    <source>
        <dbReference type="Proteomes" id="UP000660668"/>
    </source>
</evidence>
<gene>
    <name evidence="1" type="ORF">ISU10_10055</name>
</gene>
<name>A0A930VNW2_9ACTN</name>
<dbReference type="EMBL" id="JADKPO010000011">
    <property type="protein sequence ID" value="MBF4768111.1"/>
    <property type="molecule type" value="Genomic_DNA"/>
</dbReference>
<keyword evidence="2" id="KW-1185">Reference proteome</keyword>
<organism evidence="1 2">
    <name type="scientific">Nocardioides agariphilus</name>
    <dbReference type="NCBI Taxonomy" id="433664"/>
    <lineage>
        <taxon>Bacteria</taxon>
        <taxon>Bacillati</taxon>
        <taxon>Actinomycetota</taxon>
        <taxon>Actinomycetes</taxon>
        <taxon>Propionibacteriales</taxon>
        <taxon>Nocardioidaceae</taxon>
        <taxon>Nocardioides</taxon>
    </lineage>
</organism>
<accession>A0A930VNW2</accession>
<proteinExistence type="predicted"/>